<name>A0A835PU40_VANPL</name>
<evidence type="ECO:0000313" key="2">
    <source>
        <dbReference type="Proteomes" id="UP000639772"/>
    </source>
</evidence>
<dbReference type="AlphaFoldDB" id="A0A835PU40"/>
<comment type="caution">
    <text evidence="1">The sequence shown here is derived from an EMBL/GenBank/DDBJ whole genome shotgun (WGS) entry which is preliminary data.</text>
</comment>
<organism evidence="1 2">
    <name type="scientific">Vanilla planifolia</name>
    <name type="common">Vanilla</name>
    <dbReference type="NCBI Taxonomy" id="51239"/>
    <lineage>
        <taxon>Eukaryota</taxon>
        <taxon>Viridiplantae</taxon>
        <taxon>Streptophyta</taxon>
        <taxon>Embryophyta</taxon>
        <taxon>Tracheophyta</taxon>
        <taxon>Spermatophyta</taxon>
        <taxon>Magnoliopsida</taxon>
        <taxon>Liliopsida</taxon>
        <taxon>Asparagales</taxon>
        <taxon>Orchidaceae</taxon>
        <taxon>Vanilloideae</taxon>
        <taxon>Vanilleae</taxon>
        <taxon>Vanilla</taxon>
    </lineage>
</organism>
<protein>
    <submittedName>
        <fullName evidence="1">Uncharacterized protein</fullName>
    </submittedName>
</protein>
<accession>A0A835PU40</accession>
<dbReference type="Proteomes" id="UP000639772">
    <property type="component" value="Chromosome 12"/>
</dbReference>
<proteinExistence type="predicted"/>
<evidence type="ECO:0000313" key="1">
    <source>
        <dbReference type="EMBL" id="KAG0460325.1"/>
    </source>
</evidence>
<gene>
    <name evidence="1" type="ORF">HPP92_023453</name>
</gene>
<dbReference type="EMBL" id="JADCNM010000012">
    <property type="protein sequence ID" value="KAG0460325.1"/>
    <property type="molecule type" value="Genomic_DNA"/>
</dbReference>
<sequence>MAPHPYAPEGRTQTTVRCRTPSLPFTADGQQHSFTPFRSFPPLPSATPVSYSHQLLRRFVALVLFSYSSFYDS</sequence>
<reference evidence="1 2" key="1">
    <citation type="journal article" date="2020" name="Nat. Food">
        <title>A phased Vanilla planifolia genome enables genetic improvement of flavour and production.</title>
        <authorList>
            <person name="Hasing T."/>
            <person name="Tang H."/>
            <person name="Brym M."/>
            <person name="Khazi F."/>
            <person name="Huang T."/>
            <person name="Chambers A.H."/>
        </authorList>
    </citation>
    <scope>NUCLEOTIDE SEQUENCE [LARGE SCALE GENOMIC DNA]</scope>
    <source>
        <tissue evidence="1">Leaf</tissue>
    </source>
</reference>